<organism evidence="2 3">
    <name type="scientific">Skeletonema marinoi</name>
    <dbReference type="NCBI Taxonomy" id="267567"/>
    <lineage>
        <taxon>Eukaryota</taxon>
        <taxon>Sar</taxon>
        <taxon>Stramenopiles</taxon>
        <taxon>Ochrophyta</taxon>
        <taxon>Bacillariophyta</taxon>
        <taxon>Coscinodiscophyceae</taxon>
        <taxon>Thalassiosirophycidae</taxon>
        <taxon>Thalassiosirales</taxon>
        <taxon>Skeletonemataceae</taxon>
        <taxon>Skeletonema</taxon>
        <taxon>Skeletonema marinoi-dohrnii complex</taxon>
    </lineage>
</organism>
<dbReference type="Proteomes" id="UP001224775">
    <property type="component" value="Unassembled WGS sequence"/>
</dbReference>
<proteinExistence type="predicted"/>
<gene>
    <name evidence="2" type="ORF">QTG54_015077</name>
</gene>
<feature type="signal peptide" evidence="1">
    <location>
        <begin position="1"/>
        <end position="24"/>
    </location>
</feature>
<evidence type="ECO:0000256" key="1">
    <source>
        <dbReference type="SAM" id="SignalP"/>
    </source>
</evidence>
<protein>
    <recommendedName>
        <fullName evidence="4">Disintegrin domain-containing protein</fullName>
    </recommendedName>
</protein>
<name>A0AAD9D647_9STRA</name>
<evidence type="ECO:0008006" key="4">
    <source>
        <dbReference type="Google" id="ProtNLM"/>
    </source>
</evidence>
<dbReference type="EMBL" id="JATAAI010000040">
    <property type="protein sequence ID" value="KAK1734310.1"/>
    <property type="molecule type" value="Genomic_DNA"/>
</dbReference>
<evidence type="ECO:0000313" key="2">
    <source>
        <dbReference type="EMBL" id="KAK1734310.1"/>
    </source>
</evidence>
<evidence type="ECO:0000313" key="3">
    <source>
        <dbReference type="Proteomes" id="UP001224775"/>
    </source>
</evidence>
<comment type="caution">
    <text evidence="2">The sequence shown here is derived from an EMBL/GenBank/DDBJ whole genome shotgun (WGS) entry which is preliminary data.</text>
</comment>
<dbReference type="AlphaFoldDB" id="A0AAD9D647"/>
<accession>A0AAD9D647</accession>
<sequence>MMTTNAPMTPLILLSLLAIGQTDARLSARLRLEGSREGGLIRITANPPKPAPACEATCPDGVGDAGEACCEAPSQCGNSTCDADETGTNCPQECPSRPFCGDGTCNADETCTSCPLDCTCTSSNCPPEATNCLCPDRDTPCSNDQDCPVTTSTTPGMCSGGLRSGLPCTQDVFCPTEKGHAHCVGVETVVPLPEEGSCRACGGVQQQQHSGLIIGDINQCGEGDLCGDFTNNVDPVTCVSCLSPMTCEDWCKIDNNFGRYEGTGTLESYSAKTNCPGGGFDSCSCTIASFLSDSWNIASNNHAGSICDAHNFGECGDGKDWCAHEFPDNTYCESLGPVSISGTLNTDGVCTCHATVGATTKDVWSSECIENLYMYDHGPHGNGNGTQPAVALPCSFTG</sequence>
<reference evidence="2" key="1">
    <citation type="submission" date="2023-06" db="EMBL/GenBank/DDBJ databases">
        <title>Survivors Of The Sea: Transcriptome response of Skeletonema marinoi to long-term dormancy.</title>
        <authorList>
            <person name="Pinder M.I.M."/>
            <person name="Kourtchenko O."/>
            <person name="Robertson E.K."/>
            <person name="Larsson T."/>
            <person name="Maumus F."/>
            <person name="Osuna-Cruz C.M."/>
            <person name="Vancaester E."/>
            <person name="Stenow R."/>
            <person name="Vandepoele K."/>
            <person name="Ploug H."/>
            <person name="Bruchert V."/>
            <person name="Godhe A."/>
            <person name="Topel M."/>
        </authorList>
    </citation>
    <scope>NUCLEOTIDE SEQUENCE</scope>
    <source>
        <strain evidence="2">R05AC</strain>
    </source>
</reference>
<feature type="chain" id="PRO_5041988754" description="Disintegrin domain-containing protein" evidence="1">
    <location>
        <begin position="25"/>
        <end position="398"/>
    </location>
</feature>
<keyword evidence="1" id="KW-0732">Signal</keyword>
<keyword evidence="3" id="KW-1185">Reference proteome</keyword>